<keyword evidence="2" id="KW-1185">Reference proteome</keyword>
<dbReference type="InParanoid" id="A0A0C3EIE7"/>
<dbReference type="Proteomes" id="UP000053989">
    <property type="component" value="Unassembled WGS sequence"/>
</dbReference>
<dbReference type="PANTHER" id="PTHR22930">
    <property type="match status" value="1"/>
</dbReference>
<evidence type="ECO:0000313" key="2">
    <source>
        <dbReference type="Proteomes" id="UP000053989"/>
    </source>
</evidence>
<dbReference type="InterPro" id="IPR045249">
    <property type="entry name" value="HARBI1-like"/>
</dbReference>
<dbReference type="STRING" id="1036808.A0A0C3EIE7"/>
<sequence length="90" mass="10276">VTGLSIRHVGERFQRSNDTISRYFRKMVAIFSSKPLHSKFVSLLPSTNVHPAIDNYQFMPYFKDCVGAIDGSHIPASPPHCEHTAYRNRK</sequence>
<feature type="non-terminal residue" evidence="1">
    <location>
        <position position="1"/>
    </location>
</feature>
<proteinExistence type="predicted"/>
<reference evidence="2" key="2">
    <citation type="submission" date="2015-01" db="EMBL/GenBank/DDBJ databases">
        <title>Evolutionary Origins and Diversification of the Mycorrhizal Mutualists.</title>
        <authorList>
            <consortium name="DOE Joint Genome Institute"/>
            <consortium name="Mycorrhizal Genomics Consortium"/>
            <person name="Kohler A."/>
            <person name="Kuo A."/>
            <person name="Nagy L.G."/>
            <person name="Floudas D."/>
            <person name="Copeland A."/>
            <person name="Barry K.W."/>
            <person name="Cichocki N."/>
            <person name="Veneault-Fourrey C."/>
            <person name="LaButti K."/>
            <person name="Lindquist E.A."/>
            <person name="Lipzen A."/>
            <person name="Lundell T."/>
            <person name="Morin E."/>
            <person name="Murat C."/>
            <person name="Riley R."/>
            <person name="Ohm R."/>
            <person name="Sun H."/>
            <person name="Tunlid A."/>
            <person name="Henrissat B."/>
            <person name="Grigoriev I.V."/>
            <person name="Hibbett D.S."/>
            <person name="Martin F."/>
        </authorList>
    </citation>
    <scope>NUCLEOTIDE SEQUENCE [LARGE SCALE GENOMIC DNA]</scope>
    <source>
        <strain evidence="2">Foug A</strain>
    </source>
</reference>
<dbReference type="PANTHER" id="PTHR22930:SF221">
    <property type="entry name" value="NUCLEASE HARBI1"/>
    <property type="match status" value="1"/>
</dbReference>
<dbReference type="AlphaFoldDB" id="A0A0C3EIE7"/>
<gene>
    <name evidence="1" type="ORF">SCLCIDRAFT_38945</name>
</gene>
<accession>A0A0C3EIE7</accession>
<organism evidence="1 2">
    <name type="scientific">Scleroderma citrinum Foug A</name>
    <dbReference type="NCBI Taxonomy" id="1036808"/>
    <lineage>
        <taxon>Eukaryota</taxon>
        <taxon>Fungi</taxon>
        <taxon>Dikarya</taxon>
        <taxon>Basidiomycota</taxon>
        <taxon>Agaricomycotina</taxon>
        <taxon>Agaricomycetes</taxon>
        <taxon>Agaricomycetidae</taxon>
        <taxon>Boletales</taxon>
        <taxon>Sclerodermatineae</taxon>
        <taxon>Sclerodermataceae</taxon>
        <taxon>Scleroderma</taxon>
    </lineage>
</organism>
<dbReference type="OrthoDB" id="1681765at2759"/>
<feature type="non-terminal residue" evidence="1">
    <location>
        <position position="90"/>
    </location>
</feature>
<name>A0A0C3EIE7_9AGAM</name>
<dbReference type="EMBL" id="KN822011">
    <property type="protein sequence ID" value="KIM67681.1"/>
    <property type="molecule type" value="Genomic_DNA"/>
</dbReference>
<protein>
    <recommendedName>
        <fullName evidence="3">DDE Tnp4 domain-containing protein</fullName>
    </recommendedName>
</protein>
<dbReference type="HOGENOM" id="CLU_040082_6_1_1"/>
<reference evidence="1 2" key="1">
    <citation type="submission" date="2014-04" db="EMBL/GenBank/DDBJ databases">
        <authorList>
            <consortium name="DOE Joint Genome Institute"/>
            <person name="Kuo A."/>
            <person name="Kohler A."/>
            <person name="Nagy L.G."/>
            <person name="Floudas D."/>
            <person name="Copeland A."/>
            <person name="Barry K.W."/>
            <person name="Cichocki N."/>
            <person name="Veneault-Fourrey C."/>
            <person name="LaButti K."/>
            <person name="Lindquist E.A."/>
            <person name="Lipzen A."/>
            <person name="Lundell T."/>
            <person name="Morin E."/>
            <person name="Murat C."/>
            <person name="Sun H."/>
            <person name="Tunlid A."/>
            <person name="Henrissat B."/>
            <person name="Grigoriev I.V."/>
            <person name="Hibbett D.S."/>
            <person name="Martin F."/>
            <person name="Nordberg H.P."/>
            <person name="Cantor M.N."/>
            <person name="Hua S.X."/>
        </authorList>
    </citation>
    <scope>NUCLEOTIDE SEQUENCE [LARGE SCALE GENOMIC DNA]</scope>
    <source>
        <strain evidence="1 2">Foug A</strain>
    </source>
</reference>
<evidence type="ECO:0000313" key="1">
    <source>
        <dbReference type="EMBL" id="KIM67681.1"/>
    </source>
</evidence>
<evidence type="ECO:0008006" key="3">
    <source>
        <dbReference type="Google" id="ProtNLM"/>
    </source>
</evidence>